<proteinExistence type="predicted"/>
<name>A0A9X3NNU0_9ACTN</name>
<dbReference type="GO" id="GO:0016020">
    <property type="term" value="C:membrane"/>
    <property type="evidence" value="ECO:0007669"/>
    <property type="project" value="UniProtKB-SubCell"/>
</dbReference>
<evidence type="ECO:0000313" key="9">
    <source>
        <dbReference type="Proteomes" id="UP001140076"/>
    </source>
</evidence>
<keyword evidence="2 6" id="KW-0812">Transmembrane</keyword>
<dbReference type="Gene3D" id="2.30.30.60">
    <property type="match status" value="1"/>
</dbReference>
<dbReference type="EMBL" id="JAJAQC010000035">
    <property type="protein sequence ID" value="MDA0566410.1"/>
    <property type="molecule type" value="Genomic_DNA"/>
</dbReference>
<dbReference type="PANTHER" id="PTHR30566">
    <property type="entry name" value="YNAI-RELATED MECHANOSENSITIVE ION CHANNEL"/>
    <property type="match status" value="1"/>
</dbReference>
<keyword evidence="9" id="KW-1185">Reference proteome</keyword>
<feature type="transmembrane region" description="Helical" evidence="6">
    <location>
        <begin position="47"/>
        <end position="64"/>
    </location>
</feature>
<evidence type="ECO:0000256" key="1">
    <source>
        <dbReference type="ARBA" id="ARBA00004370"/>
    </source>
</evidence>
<gene>
    <name evidence="8" type="ORF">LG943_19115</name>
</gene>
<feature type="transmembrane region" description="Helical" evidence="6">
    <location>
        <begin position="76"/>
        <end position="101"/>
    </location>
</feature>
<evidence type="ECO:0000259" key="7">
    <source>
        <dbReference type="Pfam" id="PF00924"/>
    </source>
</evidence>
<dbReference type="SUPFAM" id="SSF50182">
    <property type="entry name" value="Sm-like ribonucleoproteins"/>
    <property type="match status" value="1"/>
</dbReference>
<dbReference type="AlphaFoldDB" id="A0A9X3NNU0"/>
<evidence type="ECO:0000313" key="8">
    <source>
        <dbReference type="EMBL" id="MDA0566410.1"/>
    </source>
</evidence>
<dbReference type="InterPro" id="IPR006685">
    <property type="entry name" value="MscS_channel_2nd"/>
</dbReference>
<protein>
    <submittedName>
        <fullName evidence="8">Mechanosensitive ion channel family protein</fullName>
    </submittedName>
</protein>
<evidence type="ECO:0000256" key="2">
    <source>
        <dbReference type="ARBA" id="ARBA00022692"/>
    </source>
</evidence>
<comment type="caution">
    <text evidence="8">The sequence shown here is derived from an EMBL/GenBank/DDBJ whole genome shotgun (WGS) entry which is preliminary data.</text>
</comment>
<feature type="transmembrane region" description="Helical" evidence="6">
    <location>
        <begin position="128"/>
        <end position="149"/>
    </location>
</feature>
<sequence>MDVAQWIGIGVSVLVSVLVVTVAHWLLTHQLSKVSPLAGPLVRHCRYSAYAAAAVIGVNVALPTRREMEDRSLFPIIDHAMTILLIATLTWFALGLAYAITDTVLDRLAVKNADDDHRSRRLQTQVRLLRRVAATVIGVLAVAAILFTFPAVQGLGAGLLASAGLLSVVAGIAAQSTLGNVFAGLQLAFSDALRLNDIVVFQGEWGRVEELSLTTVTLRMWDERRLVVPVSHFTTNPFENWTKQGASITGWVMLAVDWSVPIDKIRQEVGEYVAHHPLWDGRRWSLQATDILEGGLVQLRAVVTTADSDARWDLCCDLREHLITYISENYPEALPRRRTEFVMPGDEELPFAAVYTEAAYRSRTGRDGDPRAGSPGPDGALAVKGSSGSETDTRPAEDGIDGE</sequence>
<keyword evidence="3 6" id="KW-1133">Transmembrane helix</keyword>
<feature type="transmembrane region" description="Helical" evidence="6">
    <location>
        <begin position="6"/>
        <end position="27"/>
    </location>
</feature>
<evidence type="ECO:0000256" key="6">
    <source>
        <dbReference type="SAM" id="Phobius"/>
    </source>
</evidence>
<evidence type="ECO:0000256" key="3">
    <source>
        <dbReference type="ARBA" id="ARBA00022989"/>
    </source>
</evidence>
<keyword evidence="4 6" id="KW-0472">Membrane</keyword>
<evidence type="ECO:0000256" key="4">
    <source>
        <dbReference type="ARBA" id="ARBA00023136"/>
    </source>
</evidence>
<evidence type="ECO:0000256" key="5">
    <source>
        <dbReference type="SAM" id="MobiDB-lite"/>
    </source>
</evidence>
<feature type="region of interest" description="Disordered" evidence="5">
    <location>
        <begin position="361"/>
        <end position="403"/>
    </location>
</feature>
<reference evidence="8" key="1">
    <citation type="submission" date="2021-10" db="EMBL/GenBank/DDBJ databases">
        <title>Streptomonospora sp. nov., isolated from mangrove soil.</title>
        <authorList>
            <person name="Chen X."/>
            <person name="Ge X."/>
            <person name="Liu W."/>
        </authorList>
    </citation>
    <scope>NUCLEOTIDE SEQUENCE</scope>
    <source>
        <strain evidence="8">S1-112</strain>
    </source>
</reference>
<dbReference type="Proteomes" id="UP001140076">
    <property type="component" value="Unassembled WGS sequence"/>
</dbReference>
<dbReference type="PANTHER" id="PTHR30566:SF25">
    <property type="entry name" value="INNER MEMBRANE PROTEIN"/>
    <property type="match status" value="1"/>
</dbReference>
<comment type="subcellular location">
    <subcellularLocation>
        <location evidence="1">Membrane</location>
    </subcellularLocation>
</comment>
<organism evidence="8 9">
    <name type="scientific">Streptomonospora mangrovi</name>
    <dbReference type="NCBI Taxonomy" id="2883123"/>
    <lineage>
        <taxon>Bacteria</taxon>
        <taxon>Bacillati</taxon>
        <taxon>Actinomycetota</taxon>
        <taxon>Actinomycetes</taxon>
        <taxon>Streptosporangiales</taxon>
        <taxon>Nocardiopsidaceae</taxon>
        <taxon>Streptomonospora</taxon>
    </lineage>
</organism>
<dbReference type="Gene3D" id="1.10.287.1260">
    <property type="match status" value="1"/>
</dbReference>
<feature type="domain" description="Mechanosensitive ion channel MscS" evidence="7">
    <location>
        <begin position="177"/>
        <end position="243"/>
    </location>
</feature>
<dbReference type="InterPro" id="IPR023408">
    <property type="entry name" value="MscS_beta-dom_sf"/>
</dbReference>
<accession>A0A9X3NNU0</accession>
<dbReference type="GO" id="GO:0055085">
    <property type="term" value="P:transmembrane transport"/>
    <property type="evidence" value="ECO:0007669"/>
    <property type="project" value="InterPro"/>
</dbReference>
<dbReference type="Pfam" id="PF00924">
    <property type="entry name" value="MS_channel_2nd"/>
    <property type="match status" value="1"/>
</dbReference>
<dbReference type="RefSeq" id="WP_270073663.1">
    <property type="nucleotide sequence ID" value="NZ_JAJAQC010000035.1"/>
</dbReference>
<dbReference type="InterPro" id="IPR010920">
    <property type="entry name" value="LSM_dom_sf"/>
</dbReference>